<dbReference type="GO" id="GO:0019878">
    <property type="term" value="P:lysine biosynthetic process via aminoadipic acid"/>
    <property type="evidence" value="ECO:0007669"/>
    <property type="project" value="TreeGrafter"/>
</dbReference>
<name>A0A8I0TUL0_9ACTN</name>
<dbReference type="GO" id="GO:0008897">
    <property type="term" value="F:holo-[acyl-carrier-protein] synthase activity"/>
    <property type="evidence" value="ECO:0007669"/>
    <property type="project" value="InterPro"/>
</dbReference>
<keyword evidence="2 4" id="KW-0808">Transferase</keyword>
<evidence type="ECO:0000259" key="3">
    <source>
        <dbReference type="Pfam" id="PF01648"/>
    </source>
</evidence>
<evidence type="ECO:0000256" key="1">
    <source>
        <dbReference type="ARBA" id="ARBA00010990"/>
    </source>
</evidence>
<dbReference type="SUPFAM" id="SSF56214">
    <property type="entry name" value="4'-phosphopantetheinyl transferase"/>
    <property type="match status" value="2"/>
</dbReference>
<dbReference type="Pfam" id="PF01648">
    <property type="entry name" value="ACPS"/>
    <property type="match status" value="1"/>
</dbReference>
<dbReference type="Proteomes" id="UP000629287">
    <property type="component" value="Unassembled WGS sequence"/>
</dbReference>
<dbReference type="InterPro" id="IPR050559">
    <property type="entry name" value="P-Pant_transferase_sf"/>
</dbReference>
<dbReference type="EMBL" id="JADBGF010000001">
    <property type="protein sequence ID" value="MBE1600874.1"/>
    <property type="molecule type" value="Genomic_DNA"/>
</dbReference>
<organism evidence="4 5">
    <name type="scientific">Streptomyces stelliscabiei</name>
    <dbReference type="NCBI Taxonomy" id="146820"/>
    <lineage>
        <taxon>Bacteria</taxon>
        <taxon>Bacillati</taxon>
        <taxon>Actinomycetota</taxon>
        <taxon>Actinomycetes</taxon>
        <taxon>Kitasatosporales</taxon>
        <taxon>Streptomycetaceae</taxon>
        <taxon>Streptomyces</taxon>
    </lineage>
</organism>
<gene>
    <name evidence="4" type="ORF">H4687_007003</name>
</gene>
<evidence type="ECO:0000313" key="4">
    <source>
        <dbReference type="EMBL" id="MBE1600874.1"/>
    </source>
</evidence>
<evidence type="ECO:0000256" key="2">
    <source>
        <dbReference type="ARBA" id="ARBA00022679"/>
    </source>
</evidence>
<dbReference type="Gene3D" id="3.90.470.20">
    <property type="entry name" value="4'-phosphopantetheinyl transferase domain"/>
    <property type="match status" value="1"/>
</dbReference>
<dbReference type="OrthoDB" id="190168at2"/>
<dbReference type="EC" id="2.7.8.-" evidence="4"/>
<protein>
    <submittedName>
        <fullName evidence="4">4'-phosphopantetheinyl transferase</fullName>
        <ecNumber evidence="4">2.7.8.-</ecNumber>
    </submittedName>
</protein>
<dbReference type="PANTHER" id="PTHR12215:SF10">
    <property type="entry name" value="L-AMINOADIPATE-SEMIALDEHYDE DEHYDROGENASE-PHOSPHOPANTETHEINYL TRANSFERASE"/>
    <property type="match status" value="1"/>
</dbReference>
<reference evidence="4 5" key="1">
    <citation type="submission" date="2020-10" db="EMBL/GenBank/DDBJ databases">
        <title>Sequencing the genomes of 1000 actinobacteria strains.</title>
        <authorList>
            <person name="Klenk H.-P."/>
        </authorList>
    </citation>
    <scope>NUCLEOTIDE SEQUENCE [LARGE SCALE GENOMIC DNA]</scope>
    <source>
        <strain evidence="4 5">DSM 41803</strain>
    </source>
</reference>
<dbReference type="RefSeq" id="WP_046913204.1">
    <property type="nucleotide sequence ID" value="NZ_JADBGF010000001.1"/>
</dbReference>
<dbReference type="AlphaFoldDB" id="A0A8I0TUL0"/>
<proteinExistence type="inferred from homology"/>
<dbReference type="PANTHER" id="PTHR12215">
    <property type="entry name" value="PHOSPHOPANTETHEINE TRANSFERASE"/>
    <property type="match status" value="1"/>
</dbReference>
<sequence length="248" mass="26395">MPSLIGSAPLPQQPAATRVWWWELPDRVDPDDVALLGATERERLRLFRDESAAAAFARTRAAARRALGALLGVPASEIVLGREACPGCGDPRHGPPRLAHPDTPLAISLSRTTGRGLLALGTAARVGVDVEALRSCTDAMAELALTDRERAAVHSVPPGEQRDRLLLRGWTRKEAVVKALGTGLVGTRLNRLETHLDDPGPVLISHAHRGRATAWSVADLDVGEGYVAAVATPPAPTDPTVELHPKTH</sequence>
<comment type="similarity">
    <text evidence="1">Belongs to the P-Pant transferase superfamily. Gsp/Sfp/HetI/AcpT family.</text>
</comment>
<accession>A0A8I0TUL0</accession>
<keyword evidence="5" id="KW-1185">Reference proteome</keyword>
<comment type="caution">
    <text evidence="4">The sequence shown here is derived from an EMBL/GenBank/DDBJ whole genome shotgun (WGS) entry which is preliminary data.</text>
</comment>
<dbReference type="InterPro" id="IPR008278">
    <property type="entry name" value="4-PPantetheinyl_Trfase_dom"/>
</dbReference>
<dbReference type="GO" id="GO:0000287">
    <property type="term" value="F:magnesium ion binding"/>
    <property type="evidence" value="ECO:0007669"/>
    <property type="project" value="InterPro"/>
</dbReference>
<evidence type="ECO:0000313" key="5">
    <source>
        <dbReference type="Proteomes" id="UP000629287"/>
    </source>
</evidence>
<dbReference type="InterPro" id="IPR037143">
    <property type="entry name" value="4-PPantetheinyl_Trfase_dom_sf"/>
</dbReference>
<dbReference type="GO" id="GO:0005829">
    <property type="term" value="C:cytosol"/>
    <property type="evidence" value="ECO:0007669"/>
    <property type="project" value="TreeGrafter"/>
</dbReference>
<feature type="domain" description="4'-phosphopantetheinyl transferase" evidence="3">
    <location>
        <begin position="125"/>
        <end position="231"/>
    </location>
</feature>
<dbReference type="GeneID" id="86831518"/>